<dbReference type="Gene3D" id="2.160.10.10">
    <property type="entry name" value="Hexapeptide repeat proteins"/>
    <property type="match status" value="1"/>
</dbReference>
<dbReference type="InterPro" id="IPR051159">
    <property type="entry name" value="Hexapeptide_acetyltransf"/>
</dbReference>
<evidence type="ECO:0000313" key="1">
    <source>
        <dbReference type="EMBL" id="BCO27356.1"/>
    </source>
</evidence>
<dbReference type="InterPro" id="IPR011004">
    <property type="entry name" value="Trimer_LpxA-like_sf"/>
</dbReference>
<dbReference type="Pfam" id="PF00132">
    <property type="entry name" value="Hexapep"/>
    <property type="match status" value="1"/>
</dbReference>
<sequence length="208" mass="23367">MARNILYRTLKKFGFKKEKSNDINIKLIGGGRPTITINEHTYINKANLYCWRTGLKLEIGSYCSFAENVDFILGGEHDTEWVSTFPFIERWQLSELKSKVTPKSRGDITIGNDVWIGHGVTILSGSTIGTGSIIGAGATVRGNIPPYSIAVGLPARVIKRRFSTEICESLLKSKWWLLPQNKLKDFVIYMDDPIIFLRELNNAGLTND</sequence>
<proteinExistence type="predicted"/>
<dbReference type="Proteomes" id="UP000824366">
    <property type="component" value="Chromosome"/>
</dbReference>
<accession>A0ABM7MM14</accession>
<dbReference type="EMBL" id="AP024238">
    <property type="protein sequence ID" value="BCO27356.1"/>
    <property type="molecule type" value="Genomic_DNA"/>
</dbReference>
<keyword evidence="2" id="KW-1185">Reference proteome</keyword>
<dbReference type="CDD" id="cd03349">
    <property type="entry name" value="LbH_XAT"/>
    <property type="match status" value="1"/>
</dbReference>
<evidence type="ECO:0000313" key="2">
    <source>
        <dbReference type="Proteomes" id="UP000824366"/>
    </source>
</evidence>
<dbReference type="RefSeq" id="WP_255610529.1">
    <property type="nucleotide sequence ID" value="NZ_AP024238.1"/>
</dbReference>
<organism evidence="1 2">
    <name type="scientific">Rhodoferax lithotrophicus</name>
    <dbReference type="NCBI Taxonomy" id="2798804"/>
    <lineage>
        <taxon>Bacteria</taxon>
        <taxon>Pseudomonadati</taxon>
        <taxon>Pseudomonadota</taxon>
        <taxon>Betaproteobacteria</taxon>
        <taxon>Burkholderiales</taxon>
        <taxon>Comamonadaceae</taxon>
        <taxon>Rhodoferax</taxon>
    </lineage>
</organism>
<reference evidence="1 2" key="1">
    <citation type="journal article" date="2021" name="Microbiol. Spectr.">
        <title>A Single Bacterium Capable of Oxidation and Reduction of Iron at Circumneutral pH.</title>
        <authorList>
            <person name="Kato S."/>
            <person name="Ohkuma M."/>
        </authorList>
    </citation>
    <scope>NUCLEOTIDE SEQUENCE [LARGE SCALE GENOMIC DNA]</scope>
    <source>
        <strain evidence="1 2">MIZ03</strain>
    </source>
</reference>
<dbReference type="PANTHER" id="PTHR23416:SF78">
    <property type="entry name" value="LIPOPOLYSACCHARIDE BIOSYNTHESIS O-ACETYL TRANSFERASE WBBJ-RELATED"/>
    <property type="match status" value="1"/>
</dbReference>
<dbReference type="PANTHER" id="PTHR23416">
    <property type="entry name" value="SIALIC ACID SYNTHASE-RELATED"/>
    <property type="match status" value="1"/>
</dbReference>
<gene>
    <name evidence="1" type="ORF">MIZ03_2244</name>
</gene>
<name>A0ABM7MM14_9BURK</name>
<dbReference type="SUPFAM" id="SSF51161">
    <property type="entry name" value="Trimeric LpxA-like enzymes"/>
    <property type="match status" value="1"/>
</dbReference>
<protein>
    <submittedName>
        <fullName evidence="1">2,3,4,5-tetrahydropyridine-2,6-dicarboxylate N-acetyltransferase</fullName>
    </submittedName>
</protein>
<dbReference type="InterPro" id="IPR001451">
    <property type="entry name" value="Hexapep"/>
</dbReference>